<feature type="region of interest" description="Disordered" evidence="1">
    <location>
        <begin position="52"/>
        <end position="88"/>
    </location>
</feature>
<sequence>MKIIVNEIYNQLYKAPQRSVILKKLLIQCVKNEFNEEREISKLVALKEKEKKLEKEKEKEKKLEKEKEKEKQLEKEQQDKEKEEDEDARLERLKKLKEEQDQEVLHKMRIKGNVIFVGELINCGVFNAKEGSTFLSALWEGTTPGSPNEMNMEALALFFTSVGELIQYQYKENFQKNMNAIKKVIIGGQLSTRIKFKLQEVLDFYKNGWPKRIASYRYQERLNQFLQKQRVQEKEVPNKQFVIAQSSSFAFLIP</sequence>
<dbReference type="AlphaFoldDB" id="A0A5J4TKJ7"/>
<accession>A0A5J4TKJ7</accession>
<feature type="compositionally biased region" description="Basic and acidic residues" evidence="1">
    <location>
        <begin position="52"/>
        <end position="81"/>
    </location>
</feature>
<comment type="caution">
    <text evidence="2">The sequence shown here is derived from an EMBL/GenBank/DDBJ whole genome shotgun (WGS) entry which is preliminary data.</text>
</comment>
<dbReference type="SUPFAM" id="SSF48371">
    <property type="entry name" value="ARM repeat"/>
    <property type="match status" value="1"/>
</dbReference>
<evidence type="ECO:0008006" key="4">
    <source>
        <dbReference type="Google" id="ProtNLM"/>
    </source>
</evidence>
<feature type="non-terminal residue" evidence="2">
    <location>
        <position position="254"/>
    </location>
</feature>
<dbReference type="Proteomes" id="UP000324800">
    <property type="component" value="Unassembled WGS sequence"/>
</dbReference>
<protein>
    <recommendedName>
        <fullName evidence="4">MIF4G domain-containing protein</fullName>
    </recommendedName>
</protein>
<dbReference type="InterPro" id="IPR016024">
    <property type="entry name" value="ARM-type_fold"/>
</dbReference>
<dbReference type="EMBL" id="SNRW01030011">
    <property type="protein sequence ID" value="KAA6358340.1"/>
    <property type="molecule type" value="Genomic_DNA"/>
</dbReference>
<evidence type="ECO:0000313" key="2">
    <source>
        <dbReference type="EMBL" id="KAA6358340.1"/>
    </source>
</evidence>
<proteinExistence type="predicted"/>
<evidence type="ECO:0000313" key="3">
    <source>
        <dbReference type="Proteomes" id="UP000324800"/>
    </source>
</evidence>
<name>A0A5J4TKJ7_9EUKA</name>
<dbReference type="OrthoDB" id="514777at2759"/>
<gene>
    <name evidence="2" type="ORF">EZS28_046133</name>
</gene>
<evidence type="ECO:0000256" key="1">
    <source>
        <dbReference type="SAM" id="MobiDB-lite"/>
    </source>
</evidence>
<dbReference type="Gene3D" id="1.25.40.180">
    <property type="match status" value="1"/>
</dbReference>
<organism evidence="2 3">
    <name type="scientific">Streblomastix strix</name>
    <dbReference type="NCBI Taxonomy" id="222440"/>
    <lineage>
        <taxon>Eukaryota</taxon>
        <taxon>Metamonada</taxon>
        <taxon>Preaxostyla</taxon>
        <taxon>Oxymonadida</taxon>
        <taxon>Streblomastigidae</taxon>
        <taxon>Streblomastix</taxon>
    </lineage>
</organism>
<reference evidence="2 3" key="1">
    <citation type="submission" date="2019-03" db="EMBL/GenBank/DDBJ databases">
        <title>Single cell metagenomics reveals metabolic interactions within the superorganism composed of flagellate Streblomastix strix and complex community of Bacteroidetes bacteria on its surface.</title>
        <authorList>
            <person name="Treitli S.C."/>
            <person name="Kolisko M."/>
            <person name="Husnik F."/>
            <person name="Keeling P."/>
            <person name="Hampl V."/>
        </authorList>
    </citation>
    <scope>NUCLEOTIDE SEQUENCE [LARGE SCALE GENOMIC DNA]</scope>
    <source>
        <strain evidence="2">ST1C</strain>
    </source>
</reference>